<reference evidence="2 4" key="1">
    <citation type="submission" date="2014-04" db="EMBL/GenBank/DDBJ databases">
        <authorList>
            <person name="Bishop-Lilly K.A."/>
            <person name="Broomall S.M."/>
            <person name="Chain P.S."/>
            <person name="Chertkov O."/>
            <person name="Coyne S.R."/>
            <person name="Daligault H.E."/>
            <person name="Davenport K.W."/>
            <person name="Erkkila T."/>
            <person name="Frey K.G."/>
            <person name="Gibbons H.S."/>
            <person name="Gu W."/>
            <person name="Jaissle J."/>
            <person name="Johnson S.L."/>
            <person name="Koroleva G.I."/>
            <person name="Ladner J.T."/>
            <person name="Lo C.-C."/>
            <person name="Minogue T.D."/>
            <person name="Munk C."/>
            <person name="Palacios G.F."/>
            <person name="Redden C.L."/>
            <person name="Rosenzweig C.N."/>
            <person name="Scholz M.B."/>
            <person name="Teshima H."/>
            <person name="Xu Y."/>
        </authorList>
    </citation>
    <scope>NUCLEOTIDE SEQUENCE [LARGE SCALE GENOMIC DNA]</scope>
    <source>
        <strain evidence="2">Gladioli</strain>
        <strain evidence="4">gladioli</strain>
    </source>
</reference>
<feature type="region of interest" description="Disordered" evidence="1">
    <location>
        <begin position="77"/>
        <end position="185"/>
    </location>
</feature>
<proteinExistence type="predicted"/>
<dbReference type="AlphaFoldDB" id="A0AAW3ESP7"/>
<gene>
    <name evidence="2" type="ORF">DM48_5797</name>
    <name evidence="3" type="ORF">DM48_5849</name>
</gene>
<sequence>MDEPNQAPSAEITQAVADSNAAAVASLSTSISGPEANAGAVSASADTVPLSTSVSSAQEAPAVSREVGLAALEQTGATDAASISTSTADFATPSSSTVPPAATAANATADATASATSQPSDPGHGGDAPAVPPVGEPVAVAPSAISGDGTVNTSGSGTGALAPDSSLPATAPFSTAAEDTGSTRFPLFPTTVDQLSSRADATLADAGGIPAASPAAVPPETLLARLHADLEALERKIELGIHVFAHEVAAIRDQVKSLI</sequence>
<evidence type="ECO:0000313" key="3">
    <source>
        <dbReference type="EMBL" id="KGC10227.1"/>
    </source>
</evidence>
<dbReference type="RefSeq" id="WP_036051792.1">
    <property type="nucleotide sequence ID" value="NZ_CADEVY010000006.1"/>
</dbReference>
<feature type="region of interest" description="Disordered" evidence="1">
    <location>
        <begin position="28"/>
        <end position="63"/>
    </location>
</feature>
<accession>A0AAW3ESP7</accession>
<evidence type="ECO:0000313" key="2">
    <source>
        <dbReference type="EMBL" id="KGC09769.1"/>
    </source>
</evidence>
<protein>
    <submittedName>
        <fullName evidence="2">Uncharacterized protein</fullName>
    </submittedName>
</protein>
<comment type="caution">
    <text evidence="2">The sequence shown here is derived from an EMBL/GenBank/DDBJ whole genome shotgun (WGS) entry which is preliminary data.</text>
</comment>
<evidence type="ECO:0000256" key="1">
    <source>
        <dbReference type="SAM" id="MobiDB-lite"/>
    </source>
</evidence>
<name>A0AAW3ESP7_BURGA</name>
<feature type="compositionally biased region" description="Low complexity" evidence="1">
    <location>
        <begin position="77"/>
        <end position="122"/>
    </location>
</feature>
<dbReference type="EMBL" id="JPGG01000018">
    <property type="protein sequence ID" value="KGC09769.1"/>
    <property type="molecule type" value="Genomic_DNA"/>
</dbReference>
<feature type="compositionally biased region" description="Polar residues" evidence="1">
    <location>
        <begin position="49"/>
        <end position="58"/>
    </location>
</feature>
<dbReference type="KEGG" id="bgo:BM43_3047"/>
<organism evidence="2 4">
    <name type="scientific">Burkholderia gladioli</name>
    <name type="common">Pseudomonas marginata</name>
    <name type="synonym">Phytomonas marginata</name>
    <dbReference type="NCBI Taxonomy" id="28095"/>
    <lineage>
        <taxon>Bacteria</taxon>
        <taxon>Pseudomonadati</taxon>
        <taxon>Pseudomonadota</taxon>
        <taxon>Betaproteobacteria</taxon>
        <taxon>Burkholderiales</taxon>
        <taxon>Burkholderiaceae</taxon>
        <taxon>Burkholderia</taxon>
    </lineage>
</organism>
<dbReference type="Proteomes" id="UP000029590">
    <property type="component" value="Unassembled WGS sequence"/>
</dbReference>
<dbReference type="EMBL" id="JPGG01000018">
    <property type="protein sequence ID" value="KGC10227.1"/>
    <property type="molecule type" value="Genomic_DNA"/>
</dbReference>
<evidence type="ECO:0000313" key="4">
    <source>
        <dbReference type="Proteomes" id="UP000029590"/>
    </source>
</evidence>